<dbReference type="AlphaFoldDB" id="A0A645DWN0"/>
<dbReference type="EMBL" id="VSSQ01040636">
    <property type="protein sequence ID" value="MPM93934.1"/>
    <property type="molecule type" value="Genomic_DNA"/>
</dbReference>
<sequence>MTLSYDCAFLALTLFAINGDAVFAQGNCGPRVYRGKRTIAQPSTTLDYAADVNVLLAWHKAADDAADDKSAKAALARVALRRAYKKAAKANKTLDYDIGESMKTLHALEAEKTASIDEPSNAFGKLLSAVILHAPTLPSSEQKAAEWMYYNLGKWVYLMDAWDDRDKDGESGSYNPFLLSKMEQEQATFFLNVARNEAIKAYDLLTLQSPGGVLENIMELGLLHAQTRVLAGERGCAADKTATQKDKGDKE</sequence>
<dbReference type="InterPro" id="IPR043740">
    <property type="entry name" value="DUF5685"/>
</dbReference>
<name>A0A645DWN0_9ZZZZ</name>
<reference evidence="1" key="1">
    <citation type="submission" date="2019-08" db="EMBL/GenBank/DDBJ databases">
        <authorList>
            <person name="Kucharzyk K."/>
            <person name="Murdoch R.W."/>
            <person name="Higgins S."/>
            <person name="Loffler F."/>
        </authorList>
    </citation>
    <scope>NUCLEOTIDE SEQUENCE</scope>
</reference>
<gene>
    <name evidence="1" type="ORF">SDC9_141076</name>
</gene>
<protein>
    <submittedName>
        <fullName evidence="1">Uncharacterized protein</fullName>
    </submittedName>
</protein>
<organism evidence="1">
    <name type="scientific">bioreactor metagenome</name>
    <dbReference type="NCBI Taxonomy" id="1076179"/>
    <lineage>
        <taxon>unclassified sequences</taxon>
        <taxon>metagenomes</taxon>
        <taxon>ecological metagenomes</taxon>
    </lineage>
</organism>
<comment type="caution">
    <text evidence="1">The sequence shown here is derived from an EMBL/GenBank/DDBJ whole genome shotgun (WGS) entry which is preliminary data.</text>
</comment>
<accession>A0A645DWN0</accession>
<proteinExistence type="predicted"/>
<evidence type="ECO:0000313" key="1">
    <source>
        <dbReference type="EMBL" id="MPM93934.1"/>
    </source>
</evidence>
<dbReference type="Pfam" id="PF18937">
    <property type="entry name" value="DUF5685"/>
    <property type="match status" value="1"/>
</dbReference>